<dbReference type="Proteomes" id="UP000594008">
    <property type="component" value="Chromosome"/>
</dbReference>
<accession>A0A7M2TBT5</accession>
<evidence type="ECO:0000313" key="3">
    <source>
        <dbReference type="Proteomes" id="UP000594008"/>
    </source>
</evidence>
<dbReference type="KEGG" id="schf:IPT68_01930"/>
<evidence type="ECO:0000313" key="2">
    <source>
        <dbReference type="EMBL" id="QOV44801.1"/>
    </source>
</evidence>
<proteinExistence type="predicted"/>
<name>A0A7M2TBT5_STRCW</name>
<feature type="compositionally biased region" description="Polar residues" evidence="1">
    <location>
        <begin position="1"/>
        <end position="12"/>
    </location>
</feature>
<dbReference type="SUPFAM" id="SSF64307">
    <property type="entry name" value="SirA-like"/>
    <property type="match status" value="1"/>
</dbReference>
<evidence type="ECO:0000256" key="1">
    <source>
        <dbReference type="SAM" id="MobiDB-lite"/>
    </source>
</evidence>
<gene>
    <name evidence="2" type="ORF">IPT68_01930</name>
</gene>
<keyword evidence="3" id="KW-1185">Reference proteome</keyword>
<protein>
    <submittedName>
        <fullName evidence="2">Uncharacterized protein</fullName>
    </submittedName>
</protein>
<dbReference type="InterPro" id="IPR036868">
    <property type="entry name" value="TusA-like_sf"/>
</dbReference>
<feature type="region of interest" description="Disordered" evidence="1">
    <location>
        <begin position="59"/>
        <end position="79"/>
    </location>
</feature>
<reference evidence="2 3" key="1">
    <citation type="submission" date="2020-10" db="EMBL/GenBank/DDBJ databases">
        <title>Streptomyces chromofuscus complate genome analysis.</title>
        <authorList>
            <person name="Anwar N."/>
        </authorList>
    </citation>
    <scope>NUCLEOTIDE SEQUENCE [LARGE SCALE GENOMIC DNA]</scope>
    <source>
        <strain evidence="2 3">DSM 40273</strain>
    </source>
</reference>
<feature type="region of interest" description="Disordered" evidence="1">
    <location>
        <begin position="1"/>
        <end position="20"/>
    </location>
</feature>
<dbReference type="EMBL" id="CP063374">
    <property type="protein sequence ID" value="QOV44801.1"/>
    <property type="molecule type" value="Genomic_DNA"/>
</dbReference>
<dbReference type="AlphaFoldDB" id="A0A7M2TBT5"/>
<organism evidence="2 3">
    <name type="scientific">Streptomyces chromofuscus</name>
    <dbReference type="NCBI Taxonomy" id="42881"/>
    <lineage>
        <taxon>Bacteria</taxon>
        <taxon>Bacillati</taxon>
        <taxon>Actinomycetota</taxon>
        <taxon>Actinomycetes</taxon>
        <taxon>Kitasatosporales</taxon>
        <taxon>Streptomycetaceae</taxon>
        <taxon>Streptomyces</taxon>
    </lineage>
</organism>
<sequence length="79" mass="8030">MSTANDGTTTADLTVDGTDPAAPLDLPAWCPMTGHAYLGPVARHAPDQVRAVHALGLAAPSTPTRTDAPWLRAASDAGP</sequence>
<dbReference type="RefSeq" id="WP_189697463.1">
    <property type="nucleotide sequence ID" value="NZ_BMTA01000005.1"/>
</dbReference>